<evidence type="ECO:0000256" key="1">
    <source>
        <dbReference type="ARBA" id="ARBA00004123"/>
    </source>
</evidence>
<evidence type="ECO:0000313" key="8">
    <source>
        <dbReference type="EMBL" id="KAF7282857.1"/>
    </source>
</evidence>
<feature type="compositionally biased region" description="Polar residues" evidence="7">
    <location>
        <begin position="748"/>
        <end position="757"/>
    </location>
</feature>
<feature type="region of interest" description="Disordered" evidence="7">
    <location>
        <begin position="676"/>
        <end position="764"/>
    </location>
</feature>
<dbReference type="Gene3D" id="3.80.10.10">
    <property type="entry name" value="Ribonuclease Inhibitor"/>
    <property type="match status" value="1"/>
</dbReference>
<feature type="compositionally biased region" description="Polar residues" evidence="7">
    <location>
        <begin position="676"/>
        <end position="698"/>
    </location>
</feature>
<feature type="repeat" description="TPR" evidence="6">
    <location>
        <begin position="345"/>
        <end position="378"/>
    </location>
</feature>
<gene>
    <name evidence="8" type="ORF">GWI33_001887</name>
</gene>
<proteinExistence type="predicted"/>
<dbReference type="Pfam" id="PF13857">
    <property type="entry name" value="Ank_5"/>
    <property type="match status" value="1"/>
</dbReference>
<feature type="repeat" description="TPR" evidence="6">
    <location>
        <begin position="61"/>
        <end position="94"/>
    </location>
</feature>
<evidence type="ECO:0000256" key="4">
    <source>
        <dbReference type="ARBA" id="ARBA00023242"/>
    </source>
</evidence>
<evidence type="ECO:0000256" key="3">
    <source>
        <dbReference type="ARBA" id="ARBA00022737"/>
    </source>
</evidence>
<dbReference type="PROSITE" id="PS50297">
    <property type="entry name" value="ANK_REP_REGION"/>
    <property type="match status" value="2"/>
</dbReference>
<dbReference type="InterPro" id="IPR019734">
    <property type="entry name" value="TPR_rpt"/>
</dbReference>
<accession>A0A834IKY3</accession>
<dbReference type="PANTHER" id="PTHR46358:SF1">
    <property type="entry name" value="TONSOKU-LIKE PROTEIN"/>
    <property type="match status" value="1"/>
</dbReference>
<keyword evidence="9" id="KW-1185">Reference proteome</keyword>
<evidence type="ECO:0000256" key="2">
    <source>
        <dbReference type="ARBA" id="ARBA00022614"/>
    </source>
</evidence>
<dbReference type="Pfam" id="PF12796">
    <property type="entry name" value="Ank_2"/>
    <property type="match status" value="1"/>
</dbReference>
<dbReference type="OrthoDB" id="273147at2759"/>
<feature type="repeat" description="ANK" evidence="5">
    <location>
        <begin position="594"/>
        <end position="626"/>
    </location>
</feature>
<evidence type="ECO:0000313" key="9">
    <source>
        <dbReference type="Proteomes" id="UP000625711"/>
    </source>
</evidence>
<dbReference type="InterPro" id="IPR052311">
    <property type="entry name" value="MMS22L-TONSL_complex_comp"/>
</dbReference>
<comment type="subcellular location">
    <subcellularLocation>
        <location evidence="1">Nucleus</location>
    </subcellularLocation>
</comment>
<dbReference type="Proteomes" id="UP000625711">
    <property type="component" value="Unassembled WGS sequence"/>
</dbReference>
<evidence type="ECO:0000256" key="7">
    <source>
        <dbReference type="SAM" id="MobiDB-lite"/>
    </source>
</evidence>
<dbReference type="InterPro" id="IPR002110">
    <property type="entry name" value="Ankyrin_rpt"/>
</dbReference>
<dbReference type="SUPFAM" id="SSF48403">
    <property type="entry name" value="Ankyrin repeat"/>
    <property type="match status" value="1"/>
</dbReference>
<keyword evidence="3" id="KW-0677">Repeat</keyword>
<keyword evidence="4" id="KW-0539">Nucleus</keyword>
<keyword evidence="5" id="KW-0040">ANK repeat</keyword>
<dbReference type="SUPFAM" id="SSF52047">
    <property type="entry name" value="RNI-like"/>
    <property type="match status" value="1"/>
</dbReference>
<feature type="compositionally biased region" description="Polar residues" evidence="7">
    <location>
        <begin position="889"/>
        <end position="913"/>
    </location>
</feature>
<dbReference type="GO" id="GO:0000724">
    <property type="term" value="P:double-strand break repair via homologous recombination"/>
    <property type="evidence" value="ECO:0007669"/>
    <property type="project" value="TreeGrafter"/>
</dbReference>
<dbReference type="PROSITE" id="PS50088">
    <property type="entry name" value="ANK_REPEAT"/>
    <property type="match status" value="3"/>
</dbReference>
<feature type="compositionally biased region" description="Polar residues" evidence="7">
    <location>
        <begin position="791"/>
        <end position="813"/>
    </location>
</feature>
<dbReference type="Gene3D" id="1.25.40.10">
    <property type="entry name" value="Tetratricopeptide repeat domain"/>
    <property type="match status" value="3"/>
</dbReference>
<dbReference type="InterPro" id="IPR036770">
    <property type="entry name" value="Ankyrin_rpt-contain_sf"/>
</dbReference>
<feature type="region of interest" description="Disordered" evidence="7">
    <location>
        <begin position="843"/>
        <end position="913"/>
    </location>
</feature>
<name>A0A834IKY3_RHYFE</name>
<keyword evidence="2" id="KW-0433">Leucine-rich repeat</keyword>
<evidence type="ECO:0000256" key="5">
    <source>
        <dbReference type="PROSITE-ProRule" id="PRU00023"/>
    </source>
</evidence>
<dbReference type="PROSITE" id="PS50005">
    <property type="entry name" value="TPR"/>
    <property type="match status" value="3"/>
</dbReference>
<feature type="repeat" description="ANK" evidence="5">
    <location>
        <begin position="525"/>
        <end position="557"/>
    </location>
</feature>
<organism evidence="8 9">
    <name type="scientific">Rhynchophorus ferrugineus</name>
    <name type="common">Red palm weevil</name>
    <name type="synonym">Curculio ferrugineus</name>
    <dbReference type="NCBI Taxonomy" id="354439"/>
    <lineage>
        <taxon>Eukaryota</taxon>
        <taxon>Metazoa</taxon>
        <taxon>Ecdysozoa</taxon>
        <taxon>Arthropoda</taxon>
        <taxon>Hexapoda</taxon>
        <taxon>Insecta</taxon>
        <taxon>Pterygota</taxon>
        <taxon>Neoptera</taxon>
        <taxon>Endopterygota</taxon>
        <taxon>Coleoptera</taxon>
        <taxon>Polyphaga</taxon>
        <taxon>Cucujiformia</taxon>
        <taxon>Curculionidae</taxon>
        <taxon>Dryophthorinae</taxon>
        <taxon>Rhynchophorus</taxon>
    </lineage>
</organism>
<feature type="repeat" description="TPR" evidence="6">
    <location>
        <begin position="155"/>
        <end position="188"/>
    </location>
</feature>
<dbReference type="Pfam" id="PF13424">
    <property type="entry name" value="TPR_12"/>
    <property type="match status" value="1"/>
</dbReference>
<dbReference type="SMART" id="SM00028">
    <property type="entry name" value="TPR"/>
    <property type="match status" value="5"/>
</dbReference>
<feature type="repeat" description="ANK" evidence="5">
    <location>
        <begin position="558"/>
        <end position="590"/>
    </location>
</feature>
<comment type="caution">
    <text evidence="8">The sequence shown here is derived from an EMBL/GenBank/DDBJ whole genome shotgun (WGS) entry which is preliminary data.</text>
</comment>
<sequence>MEERKLLKKKEKVTGNNNALVSVCTDLAQYYFSEQKFPEAIREYQVVSKIYKSEDKMLLYGQANRGIGEAYMELHEYEKALKHFGIYLDMSKQENNLLEQQRAFAQLGHMYLTWYLELASVADKTHLNKAYEYFMKSLKKCEMLPDGIEKQDMLARLFSNLGLVKESLGEYKTAHSLFDKSIKICKNNELYEQLYRGYISISTLFEKQEQYQQTLQHYNLAIEVAKKLSSDRVELVCAALLAKSETLIKLADFSGAKLYLRKAYKFITPNKKDKISIEKKLRVVAAMCKLEDRIITTTDNMELKLLYEKMGDGSCDLGIFSKAIEYYKKMLQTAERIGVSDKELGVCYYSLGETYKDNGQYEEAEAYFEKEYDLCKNSLKDSLNTLCKIADLKELAKSPISEVKNVYERALENCRIKENLKEEKRIIIRYMYYLKRSLCYAEAFKVERRLGVLSEQIGDDDTSSSSEYESEDFETKVHVGHDIVLSDITDLSEDSDYEVPESNTVLTSKRRIPNKAVDKFKRNYNGEWPLHVACIKGDQKMVEYWLKVDHPVNVRDNAGWLPLHEACIHGHAEIVRLLLDHKAAINDRGGTVCNGITPLHDAASNGHLDIVKLLLDRGASALVKTDNGNTPLIELQRWYARTRPAFTSEQTALYQDLIIRLSETVSRAGQNNIRIERTSMCSTDSPMGSPVKASTSGISPIGRLRRNPRLSYDEDDNLQPSSASTQDDKDASSEYQFVMKSLRHKNHTTPVKSQPTPKRTAYVDAEDYVEDDDWLENDIRPSKSKRRKTSDSPQFARRSSSFGTDNNSKNSPQKTVETIVFLDDEEAGPASISNNDFVSKTSPVARNISDDTTGSSNSSRRKTQATLLDAGFSRQRNSTSPRLMKTNMKRSSVEGQTRTPGSNQIASSSIEGMPNNLSMESSQSVLEPTLFVDVQIEGRLFRVPVLLSQIHNKTIKWLAEEAALRYASKEYMKPTLELETANGAVLADDDLLSLLFPMSSTQAEKVIAKVIEWSLPPLIERYKETCNQLAVDIVQDLCQIIEALSVNLDLFNRGITGPQLCPLLKAINHQKSLTEINLSGNFLTASCLTMLSNSILTLPNLRSLNLSCTGLHMHDFTVLTNAIVNHSSVFRNLKSLDLSDNLHLGIGCLKDVASITRAINIETLKLRGIKLKGIATMSDQFCLKTLVSLDVSDNDLDSRDIGKLLSFTDGAVLRELNISNNSLKGIAEVVGQQNSFTTAMETIGLARCSVTDSEIFQLLRIAPNLSSLNLSYNSDLTSISLRRLLERKNLVYLNLTCCSNIWKYFKPGDEIDWAINIKNDYFSETIIKITGGNSEAVGCLMSLFKNKYANCSLTKSYDFLSITLAHS</sequence>
<dbReference type="InterPro" id="IPR032675">
    <property type="entry name" value="LRR_dom_sf"/>
</dbReference>
<dbReference type="GO" id="GO:0031297">
    <property type="term" value="P:replication fork processing"/>
    <property type="evidence" value="ECO:0007669"/>
    <property type="project" value="TreeGrafter"/>
</dbReference>
<evidence type="ECO:0008006" key="10">
    <source>
        <dbReference type="Google" id="ProtNLM"/>
    </source>
</evidence>
<dbReference type="EMBL" id="JAACXV010000155">
    <property type="protein sequence ID" value="KAF7282857.1"/>
    <property type="molecule type" value="Genomic_DNA"/>
</dbReference>
<feature type="region of interest" description="Disordered" evidence="7">
    <location>
        <begin position="779"/>
        <end position="813"/>
    </location>
</feature>
<reference evidence="8" key="1">
    <citation type="submission" date="2020-08" db="EMBL/GenBank/DDBJ databases">
        <title>Genome sequencing and assembly of the red palm weevil Rhynchophorus ferrugineus.</title>
        <authorList>
            <person name="Dias G.B."/>
            <person name="Bergman C.M."/>
            <person name="Manee M."/>
        </authorList>
    </citation>
    <scope>NUCLEOTIDE SEQUENCE</scope>
    <source>
        <strain evidence="8">AA-2017</strain>
        <tissue evidence="8">Whole larva</tissue>
    </source>
</reference>
<dbReference type="InterPro" id="IPR011990">
    <property type="entry name" value="TPR-like_helical_dom_sf"/>
</dbReference>
<keyword evidence="6" id="KW-0802">TPR repeat</keyword>
<dbReference type="GO" id="GO:0043596">
    <property type="term" value="C:nuclear replication fork"/>
    <property type="evidence" value="ECO:0007669"/>
    <property type="project" value="TreeGrafter"/>
</dbReference>
<protein>
    <recommendedName>
        <fullName evidence="10">Tonsoku-like protein</fullName>
    </recommendedName>
</protein>
<feature type="compositionally biased region" description="Polar residues" evidence="7">
    <location>
        <begin position="843"/>
        <end position="858"/>
    </location>
</feature>
<dbReference type="PANTHER" id="PTHR46358">
    <property type="entry name" value="TONSOKU-LIKE PROTEIN"/>
    <property type="match status" value="1"/>
</dbReference>
<dbReference type="Gene3D" id="1.25.40.20">
    <property type="entry name" value="Ankyrin repeat-containing domain"/>
    <property type="match status" value="1"/>
</dbReference>
<evidence type="ECO:0000256" key="6">
    <source>
        <dbReference type="PROSITE-ProRule" id="PRU00339"/>
    </source>
</evidence>
<dbReference type="SMART" id="SM00248">
    <property type="entry name" value="ANK"/>
    <property type="match status" value="3"/>
</dbReference>
<dbReference type="SUPFAM" id="SSF48452">
    <property type="entry name" value="TPR-like"/>
    <property type="match status" value="2"/>
</dbReference>